<evidence type="ECO:0000313" key="2">
    <source>
        <dbReference type="Proteomes" id="UP001530315"/>
    </source>
</evidence>
<dbReference type="EMBL" id="JALLAZ020000029">
    <property type="protein sequence ID" value="KAL3805514.1"/>
    <property type="molecule type" value="Genomic_DNA"/>
</dbReference>
<sequence>MHPQAMWLRNHHHSRDYIPMPSRRCLKYLIVVTIASTDAFVNRRSAYAPAALRPGESQLTGLSLYIARSNYSESATKRSYSSDLDSAYEWLAKDRFLNEPEKHVEIRWFHPNAAIADDDDTCYGGNNYTKVKRMPLYPLGAVHIPHSGENYTIINIEPRNVKMAMDLMNKTRGNALFCATLRARDTNRFASVGTIMQIIDTDDLYGCRLRSGESSNEMPALNRVVAICRAVEVADILSIEECANNEYDYLIAKVRVRDDHCHAMTESESDDHLDFIARQIIDDYQTVRSIYINSQSLASNELPPYARSAVKTLPTFDEDVIHDETKFWKMVETWQMLCNTIRQSKRSKLLSVVNELSVTAAMQAEGPLELPVKRQKLPLIVQKQLEDIEQSASKDFMELGMDPVLDFQEILNMRRHTGRVEKLASMIQRERSRLEAKESLIRAFLELNGDTLAAYSSDDDDNVFD</sequence>
<gene>
    <name evidence="1" type="ORF">ACHAW5_011185</name>
</gene>
<organism evidence="1 2">
    <name type="scientific">Stephanodiscus triporus</name>
    <dbReference type="NCBI Taxonomy" id="2934178"/>
    <lineage>
        <taxon>Eukaryota</taxon>
        <taxon>Sar</taxon>
        <taxon>Stramenopiles</taxon>
        <taxon>Ochrophyta</taxon>
        <taxon>Bacillariophyta</taxon>
        <taxon>Coscinodiscophyceae</taxon>
        <taxon>Thalassiosirophycidae</taxon>
        <taxon>Stephanodiscales</taxon>
        <taxon>Stephanodiscaceae</taxon>
        <taxon>Stephanodiscus</taxon>
    </lineage>
</organism>
<keyword evidence="2" id="KW-1185">Reference proteome</keyword>
<dbReference type="AlphaFoldDB" id="A0ABD3QZJ8"/>
<reference evidence="1 2" key="1">
    <citation type="submission" date="2024-10" db="EMBL/GenBank/DDBJ databases">
        <title>Updated reference genomes for cyclostephanoid diatoms.</title>
        <authorList>
            <person name="Roberts W.R."/>
            <person name="Alverson A.J."/>
        </authorList>
    </citation>
    <scope>NUCLEOTIDE SEQUENCE [LARGE SCALE GENOMIC DNA]</scope>
    <source>
        <strain evidence="1 2">AJA276-08</strain>
    </source>
</reference>
<evidence type="ECO:0000313" key="1">
    <source>
        <dbReference type="EMBL" id="KAL3805514.1"/>
    </source>
</evidence>
<dbReference type="Gene3D" id="2.30.130.40">
    <property type="entry name" value="LON domain-like"/>
    <property type="match status" value="1"/>
</dbReference>
<name>A0ABD3QZJ8_9STRA</name>
<protein>
    <recommendedName>
        <fullName evidence="3">Lon N-terminal domain-containing protein</fullName>
    </recommendedName>
</protein>
<dbReference type="Proteomes" id="UP001530315">
    <property type="component" value="Unassembled WGS sequence"/>
</dbReference>
<evidence type="ECO:0008006" key="3">
    <source>
        <dbReference type="Google" id="ProtNLM"/>
    </source>
</evidence>
<comment type="caution">
    <text evidence="1">The sequence shown here is derived from an EMBL/GenBank/DDBJ whole genome shotgun (WGS) entry which is preliminary data.</text>
</comment>
<proteinExistence type="predicted"/>
<dbReference type="InterPro" id="IPR046336">
    <property type="entry name" value="Lon_prtase_N_sf"/>
</dbReference>
<accession>A0ABD3QZJ8</accession>